<dbReference type="InterPro" id="IPR045238">
    <property type="entry name" value="Tim23-like"/>
</dbReference>
<reference evidence="6" key="1">
    <citation type="submission" date="2025-08" db="UniProtKB">
        <authorList>
            <consortium name="RefSeq"/>
        </authorList>
    </citation>
    <scope>IDENTIFICATION</scope>
</reference>
<keyword evidence="3" id="KW-1133">Transmembrane helix</keyword>
<evidence type="ECO:0000256" key="4">
    <source>
        <dbReference type="ARBA" id="ARBA00023136"/>
    </source>
</evidence>
<dbReference type="GO" id="GO:0008320">
    <property type="term" value="F:protein transmembrane transporter activity"/>
    <property type="evidence" value="ECO:0007669"/>
    <property type="project" value="TreeGrafter"/>
</dbReference>
<evidence type="ECO:0000256" key="1">
    <source>
        <dbReference type="ARBA" id="ARBA00004141"/>
    </source>
</evidence>
<dbReference type="GO" id="GO:0030150">
    <property type="term" value="P:protein import into mitochondrial matrix"/>
    <property type="evidence" value="ECO:0007669"/>
    <property type="project" value="TreeGrafter"/>
</dbReference>
<evidence type="ECO:0000313" key="5">
    <source>
        <dbReference type="Proteomes" id="UP000515125"/>
    </source>
</evidence>
<keyword evidence="2" id="KW-0812">Transmembrane</keyword>
<dbReference type="OrthoDB" id="159299at2759"/>
<gene>
    <name evidence="6" type="primary">LOC34618013</name>
</gene>
<dbReference type="GeneID" id="34618013"/>
<comment type="subcellular location">
    <subcellularLocation>
        <location evidence="1">Membrane</location>
        <topology evidence="1">Multi-pass membrane protein</topology>
    </subcellularLocation>
</comment>
<dbReference type="Proteomes" id="UP000515125">
    <property type="component" value="Unplaced"/>
</dbReference>
<dbReference type="RefSeq" id="XP_026189868.1">
    <property type="nucleotide sequence ID" value="XM_026334083.1"/>
</dbReference>
<proteinExistence type="predicted"/>
<evidence type="ECO:0000256" key="3">
    <source>
        <dbReference type="ARBA" id="ARBA00022989"/>
    </source>
</evidence>
<dbReference type="PANTHER" id="PTHR15371">
    <property type="entry name" value="TIM23"/>
    <property type="match status" value="1"/>
</dbReference>
<evidence type="ECO:0000313" key="6">
    <source>
        <dbReference type="RefSeq" id="XP_026189868.1"/>
    </source>
</evidence>
<dbReference type="PANTHER" id="PTHR15371:SF0">
    <property type="entry name" value="SD19278P"/>
    <property type="match status" value="1"/>
</dbReference>
<organism evidence="5 6">
    <name type="scientific">Cyclospora cayetanensis</name>
    <dbReference type="NCBI Taxonomy" id="88456"/>
    <lineage>
        <taxon>Eukaryota</taxon>
        <taxon>Sar</taxon>
        <taxon>Alveolata</taxon>
        <taxon>Apicomplexa</taxon>
        <taxon>Conoidasida</taxon>
        <taxon>Coccidia</taxon>
        <taxon>Eucoccidiorida</taxon>
        <taxon>Eimeriorina</taxon>
        <taxon>Eimeriidae</taxon>
        <taxon>Cyclospora</taxon>
    </lineage>
</organism>
<name>A0A6P6RQ56_9EIME</name>
<sequence>MSLSSEESSSSSSSSFAAAGIGSLAPPGGFSLPSPSPASSIPKDYGSSGSTLSFGLGFEPPSSRTAFGKEELYLYGYGKQFGEKLTYSAGVGYAAGALLGGSFGFASGVRKGGPSARLRLNAILNGCGTYAPAMGSQLGTLSLFYCCFNNLLILVRGDSEVHAPVAGGLAGCLYKVQASWRVLGAYGAASAVAFSAIDQYMRRYL</sequence>
<keyword evidence="4" id="KW-0472">Membrane</keyword>
<protein>
    <submittedName>
        <fullName evidence="6">Uncharacterized protein LOC34618013</fullName>
    </submittedName>
</protein>
<evidence type="ECO:0000256" key="2">
    <source>
        <dbReference type="ARBA" id="ARBA00022692"/>
    </source>
</evidence>
<dbReference type="GO" id="GO:0005744">
    <property type="term" value="C:TIM23 mitochondrial import inner membrane translocase complex"/>
    <property type="evidence" value="ECO:0007669"/>
    <property type="project" value="TreeGrafter"/>
</dbReference>
<dbReference type="Pfam" id="PF02466">
    <property type="entry name" value="Tim17"/>
    <property type="match status" value="1"/>
</dbReference>
<dbReference type="AlphaFoldDB" id="A0A6P6RQ56"/>
<accession>A0A6P6RQ56</accession>
<keyword evidence="5" id="KW-1185">Reference proteome</keyword>